<keyword evidence="3" id="KW-1185">Reference proteome</keyword>
<proteinExistence type="predicted"/>
<accession>A0A6A4W4Y0</accession>
<evidence type="ECO:0000313" key="2">
    <source>
        <dbReference type="EMBL" id="KAF0298800.1"/>
    </source>
</evidence>
<dbReference type="AlphaFoldDB" id="A0A6A4W4Y0"/>
<protein>
    <submittedName>
        <fullName evidence="2">Uncharacterized protein</fullName>
    </submittedName>
</protein>
<gene>
    <name evidence="2" type="ORF">FJT64_000428</name>
</gene>
<comment type="caution">
    <text evidence="2">The sequence shown here is derived from an EMBL/GenBank/DDBJ whole genome shotgun (WGS) entry which is preliminary data.</text>
</comment>
<organism evidence="2 3">
    <name type="scientific">Amphibalanus amphitrite</name>
    <name type="common">Striped barnacle</name>
    <name type="synonym">Balanus amphitrite</name>
    <dbReference type="NCBI Taxonomy" id="1232801"/>
    <lineage>
        <taxon>Eukaryota</taxon>
        <taxon>Metazoa</taxon>
        <taxon>Ecdysozoa</taxon>
        <taxon>Arthropoda</taxon>
        <taxon>Crustacea</taxon>
        <taxon>Multicrustacea</taxon>
        <taxon>Cirripedia</taxon>
        <taxon>Thoracica</taxon>
        <taxon>Thoracicalcarea</taxon>
        <taxon>Balanomorpha</taxon>
        <taxon>Balanoidea</taxon>
        <taxon>Balanidae</taxon>
        <taxon>Amphibalaninae</taxon>
        <taxon>Amphibalanus</taxon>
    </lineage>
</organism>
<keyword evidence="1" id="KW-0472">Membrane</keyword>
<name>A0A6A4W4Y0_AMPAM</name>
<dbReference type="EMBL" id="VIIS01001409">
    <property type="protein sequence ID" value="KAF0298800.1"/>
    <property type="molecule type" value="Genomic_DNA"/>
</dbReference>
<evidence type="ECO:0000256" key="1">
    <source>
        <dbReference type="SAM" id="Phobius"/>
    </source>
</evidence>
<keyword evidence="1" id="KW-0812">Transmembrane</keyword>
<dbReference type="Proteomes" id="UP000440578">
    <property type="component" value="Unassembled WGS sequence"/>
</dbReference>
<evidence type="ECO:0000313" key="3">
    <source>
        <dbReference type="Proteomes" id="UP000440578"/>
    </source>
</evidence>
<sequence length="78" mass="8944">MTSQGCRRPHAEGGTMQYVKLLPHKVMRRYLLVVVVWTLCCYAVYRLRHEGVPPIRRSRICPQAGSEEQEKLALACTT</sequence>
<reference evidence="2 3" key="1">
    <citation type="submission" date="2019-07" db="EMBL/GenBank/DDBJ databases">
        <title>Draft genome assembly of a fouling barnacle, Amphibalanus amphitrite (Darwin, 1854): The first reference genome for Thecostraca.</title>
        <authorList>
            <person name="Kim W."/>
        </authorList>
    </citation>
    <scope>NUCLEOTIDE SEQUENCE [LARGE SCALE GENOMIC DNA]</scope>
    <source>
        <strain evidence="2">SNU_AA5</strain>
        <tissue evidence="2">Soma without cirri and trophi</tissue>
    </source>
</reference>
<feature type="transmembrane region" description="Helical" evidence="1">
    <location>
        <begin position="30"/>
        <end position="47"/>
    </location>
</feature>
<keyword evidence="1" id="KW-1133">Transmembrane helix</keyword>